<proteinExistence type="predicted"/>
<organism evidence="2 3">
    <name type="scientific">Caballeronia terrestris</name>
    <dbReference type="NCBI Taxonomy" id="1226301"/>
    <lineage>
        <taxon>Bacteria</taxon>
        <taxon>Pseudomonadati</taxon>
        <taxon>Pseudomonadota</taxon>
        <taxon>Betaproteobacteria</taxon>
        <taxon>Burkholderiales</taxon>
        <taxon>Burkholderiaceae</taxon>
        <taxon>Caballeronia</taxon>
    </lineage>
</organism>
<evidence type="ECO:0000256" key="1">
    <source>
        <dbReference type="SAM" id="MobiDB-lite"/>
    </source>
</evidence>
<keyword evidence="3" id="KW-1185">Reference proteome</keyword>
<comment type="caution">
    <text evidence="2">The sequence shown here is derived from an EMBL/GenBank/DDBJ whole genome shotgun (WGS) entry which is preliminary data.</text>
</comment>
<accession>A0A158G446</accession>
<feature type="compositionally biased region" description="Polar residues" evidence="1">
    <location>
        <begin position="1"/>
        <end position="37"/>
    </location>
</feature>
<dbReference type="AlphaFoldDB" id="A0A158G446"/>
<protein>
    <submittedName>
        <fullName evidence="2">Uncharacterized protein</fullName>
    </submittedName>
</protein>
<feature type="region of interest" description="Disordered" evidence="1">
    <location>
        <begin position="1"/>
        <end position="90"/>
    </location>
</feature>
<dbReference type="EMBL" id="FCOL02000004">
    <property type="protein sequence ID" value="SAL26836.1"/>
    <property type="molecule type" value="Genomic_DNA"/>
</dbReference>
<gene>
    <name evidence="2" type="ORF">AWB67_01105</name>
</gene>
<sequence>MSMQISKSDSHTASMSISTGGEMRSVSSSTMRTQSMQHAHVGMHEHDSRQPHMRNTDADGAQSLMRHGSAASKAEMLDGLGRHRWQRRPR</sequence>
<evidence type="ECO:0000313" key="3">
    <source>
        <dbReference type="Proteomes" id="UP000054925"/>
    </source>
</evidence>
<feature type="compositionally biased region" description="Basic and acidic residues" evidence="1">
    <location>
        <begin position="42"/>
        <end position="57"/>
    </location>
</feature>
<reference evidence="2" key="1">
    <citation type="submission" date="2016-01" db="EMBL/GenBank/DDBJ databases">
        <authorList>
            <person name="Peeters C."/>
        </authorList>
    </citation>
    <scope>NUCLEOTIDE SEQUENCE [LARGE SCALE GENOMIC DNA]</scope>
    <source>
        <strain evidence="2">LMG 22937</strain>
    </source>
</reference>
<dbReference type="RefSeq" id="WP_087655217.1">
    <property type="nucleotide sequence ID" value="NZ_FCOL02000004.1"/>
</dbReference>
<evidence type="ECO:0000313" key="2">
    <source>
        <dbReference type="EMBL" id="SAL26836.1"/>
    </source>
</evidence>
<name>A0A158G446_9BURK</name>
<dbReference type="Proteomes" id="UP000054925">
    <property type="component" value="Unassembled WGS sequence"/>
</dbReference>